<dbReference type="Pfam" id="PF08387">
    <property type="entry name" value="FBD"/>
    <property type="match status" value="1"/>
</dbReference>
<evidence type="ECO:0000313" key="2">
    <source>
        <dbReference type="EMBL" id="EYU44902.1"/>
    </source>
</evidence>
<dbReference type="SUPFAM" id="SSF52047">
    <property type="entry name" value="RNI-like"/>
    <property type="match status" value="1"/>
</dbReference>
<dbReference type="Gene3D" id="1.20.1280.50">
    <property type="match status" value="1"/>
</dbReference>
<dbReference type="InterPro" id="IPR055411">
    <property type="entry name" value="LRR_FXL15/At3g58940/PEG3-like"/>
</dbReference>
<dbReference type="SMART" id="SM00256">
    <property type="entry name" value="FBOX"/>
    <property type="match status" value="1"/>
</dbReference>
<dbReference type="STRING" id="4155.A0A022RWJ3"/>
<dbReference type="PANTHER" id="PTHR31900:SF34">
    <property type="entry name" value="EMB|CAB62440.1-RELATED"/>
    <property type="match status" value="1"/>
</dbReference>
<dbReference type="AlphaFoldDB" id="A0A022RWJ3"/>
<dbReference type="PROSITE" id="PS50181">
    <property type="entry name" value="FBOX"/>
    <property type="match status" value="1"/>
</dbReference>
<keyword evidence="3" id="KW-1185">Reference proteome</keyword>
<dbReference type="InterPro" id="IPR001810">
    <property type="entry name" value="F-box_dom"/>
</dbReference>
<organism evidence="2 3">
    <name type="scientific">Erythranthe guttata</name>
    <name type="common">Yellow monkey flower</name>
    <name type="synonym">Mimulus guttatus</name>
    <dbReference type="NCBI Taxonomy" id="4155"/>
    <lineage>
        <taxon>Eukaryota</taxon>
        <taxon>Viridiplantae</taxon>
        <taxon>Streptophyta</taxon>
        <taxon>Embryophyta</taxon>
        <taxon>Tracheophyta</taxon>
        <taxon>Spermatophyta</taxon>
        <taxon>Magnoliopsida</taxon>
        <taxon>eudicotyledons</taxon>
        <taxon>Gunneridae</taxon>
        <taxon>Pentapetalae</taxon>
        <taxon>asterids</taxon>
        <taxon>lamiids</taxon>
        <taxon>Lamiales</taxon>
        <taxon>Phrymaceae</taxon>
        <taxon>Erythranthe</taxon>
    </lineage>
</organism>
<sequence>MTTRRKFSSGEHNPATIDGISLLPDTILCHILSFLPTKSSVRTSALSKRWLSLWSYVPNLDFESEHQDIINRVTLLHKALTINTFSLIQKNDSSLINENEYQLETWIMFAVARNVKNLHLSVVSNVFLPRRLFTCETLVNLRLDDCGVVPNIGGGGVRLPRLKKLHLTYVLYEGDESISNLLSGCPVLEELVMELIWGLVRCNVTSPSIERLTLDFQSNGKGGIGNREYWVEINAPALRYLKMTNCYARDIKCGTMNSLIEADIDIYNYNDFPYSRFELEFIHRLRNVECLHLDLAHCTGFYEEIECWMEPQQVPKCLSSHLRFVRLSGVGGKQHEYEYIQYLLRNANVLERMEISPCKSIGFGDKFYMLQKISMFRRGSDACEVAFDLVQ</sequence>
<dbReference type="InterPro" id="IPR053781">
    <property type="entry name" value="F-box_AtFBL13-like"/>
</dbReference>
<dbReference type="InterPro" id="IPR050232">
    <property type="entry name" value="FBL13/AtMIF1-like"/>
</dbReference>
<dbReference type="PANTHER" id="PTHR31900">
    <property type="entry name" value="F-BOX/RNI SUPERFAMILY PROTEIN-RELATED"/>
    <property type="match status" value="1"/>
</dbReference>
<evidence type="ECO:0000313" key="3">
    <source>
        <dbReference type="Proteomes" id="UP000030748"/>
    </source>
</evidence>
<evidence type="ECO:0000259" key="1">
    <source>
        <dbReference type="PROSITE" id="PS50181"/>
    </source>
</evidence>
<dbReference type="InterPro" id="IPR006566">
    <property type="entry name" value="FBD"/>
</dbReference>
<dbReference type="CDD" id="cd22160">
    <property type="entry name" value="F-box_AtFBL13-like"/>
    <property type="match status" value="1"/>
</dbReference>
<dbReference type="Pfam" id="PF24758">
    <property type="entry name" value="LRR_At5g56370"/>
    <property type="match status" value="1"/>
</dbReference>
<feature type="domain" description="F-box" evidence="1">
    <location>
        <begin position="17"/>
        <end position="65"/>
    </location>
</feature>
<name>A0A022RWJ3_ERYGU</name>
<gene>
    <name evidence="2" type="ORF">MIMGU_mgv1a022653mg</name>
</gene>
<proteinExistence type="predicted"/>
<accession>A0A022RWJ3</accession>
<dbReference type="SMART" id="SM00579">
    <property type="entry name" value="FBD"/>
    <property type="match status" value="1"/>
</dbReference>
<dbReference type="SUPFAM" id="SSF81383">
    <property type="entry name" value="F-box domain"/>
    <property type="match status" value="1"/>
</dbReference>
<dbReference type="Pfam" id="PF00646">
    <property type="entry name" value="F-box"/>
    <property type="match status" value="1"/>
</dbReference>
<dbReference type="Proteomes" id="UP000030748">
    <property type="component" value="Unassembled WGS sequence"/>
</dbReference>
<dbReference type="InterPro" id="IPR032675">
    <property type="entry name" value="LRR_dom_sf"/>
</dbReference>
<dbReference type="InterPro" id="IPR036047">
    <property type="entry name" value="F-box-like_dom_sf"/>
</dbReference>
<dbReference type="EMBL" id="KI630206">
    <property type="protein sequence ID" value="EYU44902.1"/>
    <property type="molecule type" value="Genomic_DNA"/>
</dbReference>
<protein>
    <recommendedName>
        <fullName evidence="1">F-box domain-containing protein</fullName>
    </recommendedName>
</protein>
<dbReference type="Gene3D" id="3.80.10.10">
    <property type="entry name" value="Ribonuclease Inhibitor"/>
    <property type="match status" value="1"/>
</dbReference>
<reference evidence="2 3" key="1">
    <citation type="journal article" date="2013" name="Proc. Natl. Acad. Sci. U.S.A.">
        <title>Fine-scale variation in meiotic recombination in Mimulus inferred from population shotgun sequencing.</title>
        <authorList>
            <person name="Hellsten U."/>
            <person name="Wright K.M."/>
            <person name="Jenkins J."/>
            <person name="Shu S."/>
            <person name="Yuan Y."/>
            <person name="Wessler S.R."/>
            <person name="Schmutz J."/>
            <person name="Willis J.H."/>
            <person name="Rokhsar D.S."/>
        </authorList>
    </citation>
    <scope>NUCLEOTIDE SEQUENCE [LARGE SCALE GENOMIC DNA]</scope>
    <source>
        <strain evidence="3">cv. DUN x IM62</strain>
    </source>
</reference>